<proteinExistence type="predicted"/>
<dbReference type="KEGG" id="scu:SCE1572_23910"/>
<dbReference type="HOGENOM" id="CLU_3173288_0_0_7"/>
<reference evidence="2" key="1">
    <citation type="journal article" date="2013" name="Sci. Rep.">
        <title>Extraordinary expansion of a Sorangium cellulosum genome from an alkaline milieu.</title>
        <authorList>
            <person name="Han K."/>
            <person name="Li Z.F."/>
            <person name="Peng R."/>
            <person name="Zhu L.P."/>
            <person name="Zhou T."/>
            <person name="Wang L.G."/>
            <person name="Li S.G."/>
            <person name="Zhang X.B."/>
            <person name="Hu W."/>
            <person name="Wu Z.H."/>
            <person name="Qin N."/>
            <person name="Li Y.Z."/>
        </authorList>
    </citation>
    <scope>NUCLEOTIDE SEQUENCE [LARGE SCALE GENOMIC DNA]</scope>
    <source>
        <strain evidence="2">So0157-2</strain>
    </source>
</reference>
<dbReference type="EMBL" id="CP003969">
    <property type="protein sequence ID" value="AGP37256.1"/>
    <property type="molecule type" value="Genomic_DNA"/>
</dbReference>
<dbReference type="AlphaFoldDB" id="S4XY17"/>
<protein>
    <submittedName>
        <fullName evidence="2">Uncharacterized protein</fullName>
    </submittedName>
</protein>
<dbReference type="PATRIC" id="fig|1254432.3.peg.5418"/>
<feature type="compositionally biased region" description="Basic and acidic residues" evidence="1">
    <location>
        <begin position="19"/>
        <end position="29"/>
    </location>
</feature>
<sequence length="47" mass="5477">MALTPSFTHGGQRRPTNVDVERRRSELRRDRRRPAGRGARRDQPPLP</sequence>
<gene>
    <name evidence="2" type="ORF">SCE1572_23910</name>
</gene>
<dbReference type="Proteomes" id="UP000014803">
    <property type="component" value="Chromosome"/>
</dbReference>
<evidence type="ECO:0000313" key="2">
    <source>
        <dbReference type="EMBL" id="AGP37256.1"/>
    </source>
</evidence>
<evidence type="ECO:0000256" key="1">
    <source>
        <dbReference type="SAM" id="MobiDB-lite"/>
    </source>
</evidence>
<feature type="region of interest" description="Disordered" evidence="1">
    <location>
        <begin position="1"/>
        <end position="47"/>
    </location>
</feature>
<name>S4XY17_SORCE</name>
<organism evidence="2">
    <name type="scientific">Sorangium cellulosum So0157-2</name>
    <dbReference type="NCBI Taxonomy" id="1254432"/>
    <lineage>
        <taxon>Bacteria</taxon>
        <taxon>Pseudomonadati</taxon>
        <taxon>Myxococcota</taxon>
        <taxon>Polyangia</taxon>
        <taxon>Polyangiales</taxon>
        <taxon>Polyangiaceae</taxon>
        <taxon>Sorangium</taxon>
    </lineage>
</organism>
<accession>S4XY17</accession>